<evidence type="ECO:0000259" key="2">
    <source>
        <dbReference type="PROSITE" id="PS51833"/>
    </source>
</evidence>
<accession>A0A5A9W7A2</accession>
<dbReference type="Gene3D" id="2.60.120.10">
    <property type="entry name" value="Jelly Rolls"/>
    <property type="match status" value="1"/>
</dbReference>
<dbReference type="InterPro" id="IPR013976">
    <property type="entry name" value="HDOD"/>
</dbReference>
<protein>
    <submittedName>
        <fullName evidence="3">HDOD domain-containing protein</fullName>
    </submittedName>
</protein>
<reference evidence="3 4" key="1">
    <citation type="submission" date="2019-03" db="EMBL/GenBank/DDBJ databases">
        <title>Nitrincola sp. nov. isolated from an Indian soda lake.</title>
        <authorList>
            <person name="Joshi A."/>
            <person name="Thite S.V."/>
            <person name="Joseph N."/>
            <person name="Dhotre D."/>
            <person name="Moorthy M."/>
            <person name="Shouche Y.S."/>
        </authorList>
    </citation>
    <scope>NUCLEOTIDE SEQUENCE [LARGE SCALE GENOMIC DNA]</scope>
    <source>
        <strain evidence="3 4">MEB193</strain>
    </source>
</reference>
<comment type="caution">
    <text evidence="3">The sequence shown here is derived from an EMBL/GenBank/DDBJ whole genome shotgun (WGS) entry which is preliminary data.</text>
</comment>
<dbReference type="Proteomes" id="UP000325302">
    <property type="component" value="Unassembled WGS sequence"/>
</dbReference>
<proteinExistence type="predicted"/>
<name>A0A5A9W7A2_9GAMM</name>
<dbReference type="Pfam" id="PF08668">
    <property type="entry name" value="HDOD"/>
    <property type="match status" value="1"/>
</dbReference>
<evidence type="ECO:0000259" key="1">
    <source>
        <dbReference type="PROSITE" id="PS50042"/>
    </source>
</evidence>
<dbReference type="InterPro" id="IPR000595">
    <property type="entry name" value="cNMP-bd_dom"/>
</dbReference>
<dbReference type="EMBL" id="SMRS01000002">
    <property type="protein sequence ID" value="KAA0875889.1"/>
    <property type="molecule type" value="Genomic_DNA"/>
</dbReference>
<dbReference type="InterPro" id="IPR014710">
    <property type="entry name" value="RmlC-like_jellyroll"/>
</dbReference>
<evidence type="ECO:0000313" key="4">
    <source>
        <dbReference type="Proteomes" id="UP000325302"/>
    </source>
</evidence>
<dbReference type="SUPFAM" id="SSF51206">
    <property type="entry name" value="cAMP-binding domain-like"/>
    <property type="match status" value="1"/>
</dbReference>
<dbReference type="RefSeq" id="WP_149390192.1">
    <property type="nucleotide sequence ID" value="NZ_SMRS01000002.1"/>
</dbReference>
<dbReference type="Gene3D" id="1.10.3210.10">
    <property type="entry name" value="Hypothetical protein af1432"/>
    <property type="match status" value="1"/>
</dbReference>
<dbReference type="OrthoDB" id="6112364at2"/>
<dbReference type="SUPFAM" id="SSF109604">
    <property type="entry name" value="HD-domain/PDEase-like"/>
    <property type="match status" value="1"/>
</dbReference>
<dbReference type="InterPro" id="IPR018490">
    <property type="entry name" value="cNMP-bd_dom_sf"/>
</dbReference>
<gene>
    <name evidence="3" type="ORF">E1H14_04165</name>
</gene>
<sequence>MLSLWKRKTPDDSAPIAVSSSTSVPKSVLFPGLKESDLIPLYNHLTTEKFAPNQVILQKGQAADRILFVSEGTLQTDQGQTLKAGDWWTEADLKAGHTRLQTPLTSVEAVTLLSLPVKAYAQLPESLQHYLLDRIQQQNFQQLEALHATTGDLLRERNRLLEMLFQARTQHRQAFARTELAQQVIRKFPRLPLSTSTLLSKLLDERTTRTEIVELVRNDPALTSTLLKTINSASYSLQQKISDVNHAISLMGFESVYQVIMADSMRQTMPDTDFFRDTCTRSIEISHLVFSLSQEAGLGKPSEMATLGLMYEIGAMVIELLKMQNPRLASVFLGLDSASVGAELLRSWNLPESLCAAIDYRFYPEFAVPEKVPEMARVAVALLYLAERFCERLHQQTPTQQPLLLDDYLAVLGLQGVSEEELLYKRVLPRLRARKLALPKSLLVLLGESA</sequence>
<dbReference type="InterPro" id="IPR052340">
    <property type="entry name" value="RNase_Y/CdgJ"/>
</dbReference>
<dbReference type="PROSITE" id="PS51833">
    <property type="entry name" value="HDOD"/>
    <property type="match status" value="1"/>
</dbReference>
<feature type="domain" description="Cyclic nucleotide-binding" evidence="1">
    <location>
        <begin position="29"/>
        <end position="75"/>
    </location>
</feature>
<dbReference type="PANTHER" id="PTHR33525">
    <property type="match status" value="1"/>
</dbReference>
<dbReference type="AlphaFoldDB" id="A0A5A9W7A2"/>
<keyword evidence="4" id="KW-1185">Reference proteome</keyword>
<dbReference type="CDD" id="cd00038">
    <property type="entry name" value="CAP_ED"/>
    <property type="match status" value="1"/>
</dbReference>
<feature type="domain" description="HDOD" evidence="2">
    <location>
        <begin position="188"/>
        <end position="364"/>
    </location>
</feature>
<dbReference type="PANTHER" id="PTHR33525:SF4">
    <property type="entry name" value="CYCLIC DI-GMP PHOSPHODIESTERASE CDGJ"/>
    <property type="match status" value="1"/>
</dbReference>
<dbReference type="SMART" id="SM00100">
    <property type="entry name" value="cNMP"/>
    <property type="match status" value="1"/>
</dbReference>
<organism evidence="3 4">
    <name type="scientific">Nitrincola tapanii</name>
    <dbReference type="NCBI Taxonomy" id="1708751"/>
    <lineage>
        <taxon>Bacteria</taxon>
        <taxon>Pseudomonadati</taxon>
        <taxon>Pseudomonadota</taxon>
        <taxon>Gammaproteobacteria</taxon>
        <taxon>Oceanospirillales</taxon>
        <taxon>Oceanospirillaceae</taxon>
        <taxon>Nitrincola</taxon>
    </lineage>
</organism>
<evidence type="ECO:0000313" key="3">
    <source>
        <dbReference type="EMBL" id="KAA0875889.1"/>
    </source>
</evidence>
<dbReference type="PROSITE" id="PS50042">
    <property type="entry name" value="CNMP_BINDING_3"/>
    <property type="match status" value="1"/>
</dbReference>